<dbReference type="AlphaFoldDB" id="F0VJN0"/>
<dbReference type="RefSeq" id="XP_003883973.1">
    <property type="nucleotide sequence ID" value="XM_003883924.1"/>
</dbReference>
<feature type="region of interest" description="Disordered" evidence="3">
    <location>
        <begin position="176"/>
        <end position="212"/>
    </location>
</feature>
<sequence length="562" mass="62988">MQALNEQCQNLIQYMEDEKRKEKDLLSKISLIEGRVMKCRERMGTMGGIYCAMVSSESIAKQIRILENRLNKGMQKYSEAVAYNKKLKEEINNLRRERVAFDNLYRKMERDLLEKKRSMAEVIDMANAAYKVRDEAHQQVAVLKAQAGKEHKDFEKERSELSRLIEVYQKSKQIRQTKKYDQASQRRTNQSTEADSPSRLQDAWSVGGDSGSADGTAAQIETYKAAFAKIQEATGMPSIDQLLEAFVNAEEQNFSLYNYVNALSADIEAAEANIVQLQRDIDNFQSSSCVTDKRKQEVLQELEAYCTSLEKKTKMFEGKNEGISKKIGELKLGIQRIFDKLECHELYSEELWFNQGLNDSTVVPFLQAIEHRADTIIEFYLHQAEASEAADEGLVADKESVPEGIGSEVEKIEQVKADEEAQTPAPNEQTAEYTATEDGKAAASGAVATPGPEEEEAVPEGGAPEAAAPEAASAPTDKSAIATGMPDGILMKKEDLSKKMETTLKTKLRFVRRQMRTRAHPTDMLKQGSEDEEEEREADIDDAEEQYIGTPVEWPRSAGAQG</sequence>
<feature type="coiled-coil region" evidence="2">
    <location>
        <begin position="260"/>
        <end position="287"/>
    </location>
</feature>
<organism evidence="5 6">
    <name type="scientific">Neospora caninum (strain Liverpool)</name>
    <dbReference type="NCBI Taxonomy" id="572307"/>
    <lineage>
        <taxon>Eukaryota</taxon>
        <taxon>Sar</taxon>
        <taxon>Alveolata</taxon>
        <taxon>Apicomplexa</taxon>
        <taxon>Conoidasida</taxon>
        <taxon>Coccidia</taxon>
        <taxon>Eucoccidiorida</taxon>
        <taxon>Eimeriorina</taxon>
        <taxon>Sarcocystidae</taxon>
        <taxon>Neospora</taxon>
    </lineage>
</organism>
<gene>
    <name evidence="5" type="ORF">NCLIV_037230</name>
</gene>
<feature type="compositionally biased region" description="Acidic residues" evidence="3">
    <location>
        <begin position="530"/>
        <end position="545"/>
    </location>
</feature>
<dbReference type="OrthoDB" id="6766775at2759"/>
<dbReference type="PANTHER" id="PTHR21694">
    <property type="entry name" value="COILED-COIL DOMAIN-CONTAINING PROTEIN 63"/>
    <property type="match status" value="1"/>
</dbReference>
<keyword evidence="6" id="KW-1185">Reference proteome</keyword>
<dbReference type="Pfam" id="PF21773">
    <property type="entry name" value="ODAD1_CC"/>
    <property type="match status" value="1"/>
</dbReference>
<dbReference type="InterPro" id="IPR049258">
    <property type="entry name" value="ODAD1_CC"/>
</dbReference>
<feature type="compositionally biased region" description="Polar residues" evidence="3">
    <location>
        <begin position="424"/>
        <end position="433"/>
    </location>
</feature>
<protein>
    <recommendedName>
        <fullName evidence="4">ODAD1 central coiled coil region domain-containing protein</fullName>
    </recommendedName>
</protein>
<evidence type="ECO:0000256" key="3">
    <source>
        <dbReference type="SAM" id="MobiDB-lite"/>
    </source>
</evidence>
<keyword evidence="1 2" id="KW-0175">Coiled coil</keyword>
<dbReference type="OMA" id="CYKDTIC"/>
<dbReference type="eggNOG" id="ENOG502QSIU">
    <property type="taxonomic scope" value="Eukaryota"/>
</dbReference>
<proteinExistence type="predicted"/>
<feature type="compositionally biased region" description="Polar residues" evidence="3">
    <location>
        <begin position="182"/>
        <end position="199"/>
    </location>
</feature>
<feature type="region of interest" description="Disordered" evidence="3">
    <location>
        <begin position="511"/>
        <end position="562"/>
    </location>
</feature>
<feature type="compositionally biased region" description="Low complexity" evidence="3">
    <location>
        <begin position="459"/>
        <end position="476"/>
    </location>
</feature>
<feature type="domain" description="ODAD1 central coiled coil region" evidence="4">
    <location>
        <begin position="61"/>
        <end position="347"/>
    </location>
</feature>
<dbReference type="GeneID" id="13443668"/>
<dbReference type="VEuPathDB" id="ToxoDB:NCLIV_037230"/>
<reference evidence="6" key="1">
    <citation type="journal article" date="2012" name="PLoS Pathog.">
        <title>Comparative genomics of the apicomplexan parasites Toxoplasma gondii and Neospora caninum: Coccidia differing in host range and transmission strategy.</title>
        <authorList>
            <person name="Reid A.J."/>
            <person name="Vermont S.J."/>
            <person name="Cotton J.A."/>
            <person name="Harris D."/>
            <person name="Hill-Cawthorne G.A."/>
            <person name="Konen-Waisman S."/>
            <person name="Latham S.M."/>
            <person name="Mourier T."/>
            <person name="Norton R."/>
            <person name="Quail M.A."/>
            <person name="Sanders M."/>
            <person name="Shanmugam D."/>
            <person name="Sohal A."/>
            <person name="Wasmuth J.D."/>
            <person name="Brunk B."/>
            <person name="Grigg M.E."/>
            <person name="Howard J.C."/>
            <person name="Parkinson J."/>
            <person name="Roos D.S."/>
            <person name="Trees A.J."/>
            <person name="Berriman M."/>
            <person name="Pain A."/>
            <person name="Wastling J.M."/>
        </authorList>
    </citation>
    <scope>NUCLEOTIDE SEQUENCE [LARGE SCALE GENOMIC DNA]</scope>
    <source>
        <strain evidence="6">Liverpool</strain>
    </source>
</reference>
<feature type="region of interest" description="Disordered" evidence="3">
    <location>
        <begin position="414"/>
        <end position="483"/>
    </location>
</feature>
<evidence type="ECO:0000313" key="5">
    <source>
        <dbReference type="EMBL" id="CBZ53941.1"/>
    </source>
</evidence>
<accession>F0VJN0</accession>
<name>F0VJN0_NEOCL</name>
<evidence type="ECO:0000256" key="2">
    <source>
        <dbReference type="SAM" id="Coils"/>
    </source>
</evidence>
<feature type="coiled-coil region" evidence="2">
    <location>
        <begin position="77"/>
        <end position="111"/>
    </location>
</feature>
<evidence type="ECO:0000313" key="6">
    <source>
        <dbReference type="Proteomes" id="UP000007494"/>
    </source>
</evidence>
<dbReference type="InParanoid" id="F0VJN0"/>
<dbReference type="PANTHER" id="PTHR21694:SF18">
    <property type="entry name" value="COILED-COIL DOMAIN-CONTAINING PROTEIN 63"/>
    <property type="match status" value="1"/>
</dbReference>
<dbReference type="InterPro" id="IPR051876">
    <property type="entry name" value="ODA-DC/CCD"/>
</dbReference>
<evidence type="ECO:0000259" key="4">
    <source>
        <dbReference type="Pfam" id="PF21773"/>
    </source>
</evidence>
<feature type="compositionally biased region" description="Low complexity" evidence="3">
    <location>
        <begin position="202"/>
        <end position="212"/>
    </location>
</feature>
<evidence type="ECO:0000256" key="1">
    <source>
        <dbReference type="ARBA" id="ARBA00023054"/>
    </source>
</evidence>
<dbReference type="Proteomes" id="UP000007494">
    <property type="component" value="Chromosome VIII"/>
</dbReference>
<dbReference type="EMBL" id="FR823390">
    <property type="protein sequence ID" value="CBZ53941.1"/>
    <property type="molecule type" value="Genomic_DNA"/>
</dbReference>